<comment type="caution">
    <text evidence="2">The sequence shown here is derived from an EMBL/GenBank/DDBJ whole genome shotgun (WGS) entry which is preliminary data.</text>
</comment>
<evidence type="ECO:0000313" key="2">
    <source>
        <dbReference type="EMBL" id="PTN08348.1"/>
    </source>
</evidence>
<dbReference type="OrthoDB" id="9776116at2"/>
<dbReference type="PANTHER" id="PTHR33608">
    <property type="entry name" value="BLL2464 PROTEIN"/>
    <property type="match status" value="1"/>
</dbReference>
<dbReference type="InterPro" id="IPR036465">
    <property type="entry name" value="vWFA_dom_sf"/>
</dbReference>
<dbReference type="AlphaFoldDB" id="A0A2T5C143"/>
<dbReference type="EMBL" id="QAAD01000009">
    <property type="protein sequence ID" value="PTN08348.1"/>
    <property type="molecule type" value="Genomic_DNA"/>
</dbReference>
<dbReference type="Proteomes" id="UP000243525">
    <property type="component" value="Unassembled WGS sequence"/>
</dbReference>
<evidence type="ECO:0000259" key="1">
    <source>
        <dbReference type="Pfam" id="PF01882"/>
    </source>
</evidence>
<accession>A0A2T5C143</accession>
<organism evidence="2 3">
    <name type="scientific">Mangrovibacterium marinum</name>
    <dbReference type="NCBI Taxonomy" id="1639118"/>
    <lineage>
        <taxon>Bacteria</taxon>
        <taxon>Pseudomonadati</taxon>
        <taxon>Bacteroidota</taxon>
        <taxon>Bacteroidia</taxon>
        <taxon>Marinilabiliales</taxon>
        <taxon>Prolixibacteraceae</taxon>
        <taxon>Mangrovibacterium</taxon>
    </lineage>
</organism>
<gene>
    <name evidence="2" type="ORF">C8N47_10984</name>
</gene>
<sequence length="309" mass="36386">MNNLFDIQQFQQFDNLELIAREVVEGFITGLHRSPFHGFSVEFAEHRQYNQGESTKHIDWKLFARSDRLYVKQYEEETNLRCQLVIDTSSSMLFPFNSGKEKRMNKLAFSVYCSAALIYLMRKQRDAVGLSLFSDFIEFHSENRLSSVHAELLYGKLAGLLSAGKDDLNKTTNTVSALHQIAEQVHKRSFVVIFSDMLDEHADDELFSALQHLRYNKHEVILFHVTDHKQERELDFVNRPYRFVDLETGQHLRFSPGELKKRYREAVKAYFEELKIKCGQYQIDLVEADIHQNFSEVLMQFLLKRKRLF</sequence>
<dbReference type="RefSeq" id="WP_107822493.1">
    <property type="nucleotide sequence ID" value="NZ_OY782574.1"/>
</dbReference>
<evidence type="ECO:0000313" key="3">
    <source>
        <dbReference type="Proteomes" id="UP000243525"/>
    </source>
</evidence>
<dbReference type="SUPFAM" id="SSF53300">
    <property type="entry name" value="vWA-like"/>
    <property type="match status" value="1"/>
</dbReference>
<dbReference type="InterPro" id="IPR002881">
    <property type="entry name" value="DUF58"/>
</dbReference>
<reference evidence="2 3" key="1">
    <citation type="submission" date="2018-04" db="EMBL/GenBank/DDBJ databases">
        <title>Genomic Encyclopedia of Archaeal and Bacterial Type Strains, Phase II (KMG-II): from individual species to whole genera.</title>
        <authorList>
            <person name="Goeker M."/>
        </authorList>
    </citation>
    <scope>NUCLEOTIDE SEQUENCE [LARGE SCALE GENOMIC DNA]</scope>
    <source>
        <strain evidence="2 3">DSM 28823</strain>
    </source>
</reference>
<dbReference type="Pfam" id="PF01882">
    <property type="entry name" value="DUF58"/>
    <property type="match status" value="1"/>
</dbReference>
<dbReference type="Gene3D" id="3.40.50.410">
    <property type="entry name" value="von Willebrand factor, type A domain"/>
    <property type="match status" value="1"/>
</dbReference>
<feature type="domain" description="DUF58" evidence="1">
    <location>
        <begin position="45"/>
        <end position="267"/>
    </location>
</feature>
<dbReference type="PANTHER" id="PTHR33608:SF7">
    <property type="entry name" value="DUF58 DOMAIN-CONTAINING PROTEIN"/>
    <property type="match status" value="1"/>
</dbReference>
<proteinExistence type="predicted"/>
<name>A0A2T5C143_9BACT</name>
<protein>
    <submittedName>
        <fullName evidence="2">Uncharacterized protein DUF58</fullName>
    </submittedName>
</protein>
<keyword evidence="3" id="KW-1185">Reference proteome</keyword>